<dbReference type="Proteomes" id="UP001189429">
    <property type="component" value="Unassembled WGS sequence"/>
</dbReference>
<name>A0ABN9VDS4_9DINO</name>
<keyword evidence="2" id="KW-1185">Reference proteome</keyword>
<organism evidence="1 2">
    <name type="scientific">Prorocentrum cordatum</name>
    <dbReference type="NCBI Taxonomy" id="2364126"/>
    <lineage>
        <taxon>Eukaryota</taxon>
        <taxon>Sar</taxon>
        <taxon>Alveolata</taxon>
        <taxon>Dinophyceae</taxon>
        <taxon>Prorocentrales</taxon>
        <taxon>Prorocentraceae</taxon>
        <taxon>Prorocentrum</taxon>
    </lineage>
</organism>
<evidence type="ECO:0000313" key="2">
    <source>
        <dbReference type="Proteomes" id="UP001189429"/>
    </source>
</evidence>
<dbReference type="EMBL" id="CAUYUJ010017014">
    <property type="protein sequence ID" value="CAK0870895.1"/>
    <property type="molecule type" value="Genomic_DNA"/>
</dbReference>
<protein>
    <submittedName>
        <fullName evidence="1">Uncharacterized protein</fullName>
    </submittedName>
</protein>
<evidence type="ECO:0000313" key="1">
    <source>
        <dbReference type="EMBL" id="CAK0870895.1"/>
    </source>
</evidence>
<proteinExistence type="predicted"/>
<gene>
    <name evidence="1" type="ORF">PCOR1329_LOCUS56879</name>
</gene>
<sequence>MRRPPHVTTVRKSKEARANLFGPPWWSTPSSPLPAPLALYRLSSPSSSPCRPRLLVPADLPRYRIQFKPAPSRDQGNAVVLSTCMRSPSLLVPATPGRPPGERLHFHLARLIVGSSSPAESASLLHLQEAQLEPRSGCV</sequence>
<reference evidence="1" key="1">
    <citation type="submission" date="2023-10" db="EMBL/GenBank/DDBJ databases">
        <authorList>
            <person name="Chen Y."/>
            <person name="Shah S."/>
            <person name="Dougan E. K."/>
            <person name="Thang M."/>
            <person name="Chan C."/>
        </authorList>
    </citation>
    <scope>NUCLEOTIDE SEQUENCE [LARGE SCALE GENOMIC DNA]</scope>
</reference>
<comment type="caution">
    <text evidence="1">The sequence shown here is derived from an EMBL/GenBank/DDBJ whole genome shotgun (WGS) entry which is preliminary data.</text>
</comment>
<accession>A0ABN9VDS4</accession>